<dbReference type="RefSeq" id="WP_114099501.1">
    <property type="nucleotide sequence ID" value="NZ_JPWI01000013.1"/>
</dbReference>
<dbReference type="InterPro" id="IPR006439">
    <property type="entry name" value="HAD-SF_hydro_IA"/>
</dbReference>
<dbReference type="GO" id="GO:0046872">
    <property type="term" value="F:metal ion binding"/>
    <property type="evidence" value="ECO:0007669"/>
    <property type="project" value="UniProtKB-KW"/>
</dbReference>
<keyword evidence="4" id="KW-0460">Magnesium</keyword>
<dbReference type="PANTHER" id="PTHR46193">
    <property type="entry name" value="6-PHOSPHOGLUCONATE PHOSPHATASE"/>
    <property type="match status" value="1"/>
</dbReference>
<dbReference type="PANTHER" id="PTHR46193:SF10">
    <property type="entry name" value="6-PHOSPHOGLUCONATE PHOSPHATASE"/>
    <property type="match status" value="1"/>
</dbReference>
<evidence type="ECO:0000313" key="7">
    <source>
        <dbReference type="Proteomes" id="UP000252255"/>
    </source>
</evidence>
<gene>
    <name evidence="6" type="ORF">TH30_18220</name>
</gene>
<comment type="cofactor">
    <cofactor evidence="1">
        <name>Mg(2+)</name>
        <dbReference type="ChEBI" id="CHEBI:18420"/>
    </cofactor>
</comment>
<dbReference type="Gene3D" id="3.40.50.1000">
    <property type="entry name" value="HAD superfamily/HAD-like"/>
    <property type="match status" value="1"/>
</dbReference>
<keyword evidence="3" id="KW-0479">Metal-binding</keyword>
<dbReference type="SFLD" id="SFLDS00003">
    <property type="entry name" value="Haloacid_Dehalogenase"/>
    <property type="match status" value="1"/>
</dbReference>
<dbReference type="InterPro" id="IPR023214">
    <property type="entry name" value="HAD_sf"/>
</dbReference>
<dbReference type="InterPro" id="IPR023198">
    <property type="entry name" value="PGP-like_dom2"/>
</dbReference>
<proteinExistence type="inferred from homology"/>
<dbReference type="NCBIfam" id="TIGR01509">
    <property type="entry name" value="HAD-SF-IA-v3"/>
    <property type="match status" value="1"/>
</dbReference>
<accession>A0A367WSX8</accession>
<protein>
    <submittedName>
        <fullName evidence="6">Hydrolase</fullName>
    </submittedName>
</protein>
<feature type="region of interest" description="Disordered" evidence="5">
    <location>
        <begin position="1"/>
        <end position="21"/>
    </location>
</feature>
<name>A0A367WSX8_9PROT</name>
<keyword evidence="6" id="KW-0378">Hydrolase</keyword>
<dbReference type="OrthoDB" id="9797743at2"/>
<reference evidence="6 7" key="1">
    <citation type="submission" date="2014-07" db="EMBL/GenBank/DDBJ databases">
        <title>Draft genome sequence of Thalassospira profundimaris PR54-5.</title>
        <authorList>
            <person name="Lai Q."/>
            <person name="Shao Z."/>
        </authorList>
    </citation>
    <scope>NUCLEOTIDE SEQUENCE [LARGE SCALE GENOMIC DNA]</scope>
    <source>
        <strain evidence="6 7">PR54-5</strain>
    </source>
</reference>
<organism evidence="6 7">
    <name type="scientific">Thalassospira profundimaris</name>
    <dbReference type="NCBI Taxonomy" id="502049"/>
    <lineage>
        <taxon>Bacteria</taxon>
        <taxon>Pseudomonadati</taxon>
        <taxon>Pseudomonadota</taxon>
        <taxon>Alphaproteobacteria</taxon>
        <taxon>Rhodospirillales</taxon>
        <taxon>Thalassospiraceae</taxon>
        <taxon>Thalassospira</taxon>
    </lineage>
</organism>
<evidence type="ECO:0000313" key="6">
    <source>
        <dbReference type="EMBL" id="RCK43552.1"/>
    </source>
</evidence>
<dbReference type="InterPro" id="IPR036412">
    <property type="entry name" value="HAD-like_sf"/>
</dbReference>
<dbReference type="AlphaFoldDB" id="A0A367WSX8"/>
<dbReference type="SFLD" id="SFLDG01129">
    <property type="entry name" value="C1.5:_HAD__Beta-PGM__Phosphata"/>
    <property type="match status" value="1"/>
</dbReference>
<comment type="caution">
    <text evidence="6">The sequence shown here is derived from an EMBL/GenBank/DDBJ whole genome shotgun (WGS) entry which is preliminary data.</text>
</comment>
<evidence type="ECO:0000256" key="2">
    <source>
        <dbReference type="ARBA" id="ARBA00006171"/>
    </source>
</evidence>
<dbReference type="GO" id="GO:0016787">
    <property type="term" value="F:hydrolase activity"/>
    <property type="evidence" value="ECO:0007669"/>
    <property type="project" value="UniProtKB-KW"/>
</dbReference>
<dbReference type="Gene3D" id="1.10.150.240">
    <property type="entry name" value="Putative phosphatase, domain 2"/>
    <property type="match status" value="1"/>
</dbReference>
<dbReference type="EMBL" id="JPWI01000013">
    <property type="protein sequence ID" value="RCK43552.1"/>
    <property type="molecule type" value="Genomic_DNA"/>
</dbReference>
<sequence length="261" mass="27617">MATKNNDGNGSGNDGGSKPLPGIDDVPLTTASIARLFDGCKIVLFDCDGVLVDSEPISLATLVDVLDHFGAPLTLEEVAERFTGRSSSAPIDHIRALTGQDVGAQFKPFFYQKLFARYETELFSIRNIDAVLDALKQRAIAFCISSSSSVERLEKTMRVTGLGPWFEDRIYSADFVRNGKPAPDLFLHACADMGHAPASTIVIEDSVAGVKAAVAAGMKCIGFVGGGHYAGQEEIAANRLYDAGADIVISDMAVLVAALGS</sequence>
<evidence type="ECO:0000256" key="3">
    <source>
        <dbReference type="ARBA" id="ARBA00022723"/>
    </source>
</evidence>
<dbReference type="Pfam" id="PF00702">
    <property type="entry name" value="Hydrolase"/>
    <property type="match status" value="1"/>
</dbReference>
<comment type="similarity">
    <text evidence="2">Belongs to the HAD-like hydrolase superfamily. CbbY/CbbZ/Gph/YieH family.</text>
</comment>
<dbReference type="InterPro" id="IPR051600">
    <property type="entry name" value="Beta-PGM-like"/>
</dbReference>
<dbReference type="SUPFAM" id="SSF56784">
    <property type="entry name" value="HAD-like"/>
    <property type="match status" value="1"/>
</dbReference>
<evidence type="ECO:0000256" key="1">
    <source>
        <dbReference type="ARBA" id="ARBA00001946"/>
    </source>
</evidence>
<evidence type="ECO:0000256" key="5">
    <source>
        <dbReference type="SAM" id="MobiDB-lite"/>
    </source>
</evidence>
<evidence type="ECO:0000256" key="4">
    <source>
        <dbReference type="ARBA" id="ARBA00022842"/>
    </source>
</evidence>
<dbReference type="Proteomes" id="UP000252255">
    <property type="component" value="Unassembled WGS sequence"/>
</dbReference>